<sequence>MSVPSDDKLDYHRKILRDSKSGNAMAIHWYNIGKTLETHWKDIGKLPLDFTCKYLAAEAKWVLTLKFH</sequence>
<dbReference type="EMBL" id="MU826826">
    <property type="protein sequence ID" value="KAJ7375304.1"/>
    <property type="molecule type" value="Genomic_DNA"/>
</dbReference>
<evidence type="ECO:0000313" key="1">
    <source>
        <dbReference type="EMBL" id="KAJ7375304.1"/>
    </source>
</evidence>
<reference evidence="1" key="1">
    <citation type="submission" date="2023-01" db="EMBL/GenBank/DDBJ databases">
        <title>Genome assembly of the deep-sea coral Lophelia pertusa.</title>
        <authorList>
            <person name="Herrera S."/>
            <person name="Cordes E."/>
        </authorList>
    </citation>
    <scope>NUCLEOTIDE SEQUENCE</scope>
    <source>
        <strain evidence="1">USNM1676648</strain>
        <tissue evidence="1">Polyp</tissue>
    </source>
</reference>
<gene>
    <name evidence="1" type="ORF">OS493_002052</name>
</gene>
<accession>A0A9W9Z6G4</accession>
<dbReference type="Proteomes" id="UP001163046">
    <property type="component" value="Unassembled WGS sequence"/>
</dbReference>
<dbReference type="AlphaFoldDB" id="A0A9W9Z6G4"/>
<comment type="caution">
    <text evidence="1">The sequence shown here is derived from an EMBL/GenBank/DDBJ whole genome shotgun (WGS) entry which is preliminary data.</text>
</comment>
<evidence type="ECO:0000313" key="2">
    <source>
        <dbReference type="Proteomes" id="UP001163046"/>
    </source>
</evidence>
<organism evidence="1 2">
    <name type="scientific">Desmophyllum pertusum</name>
    <dbReference type="NCBI Taxonomy" id="174260"/>
    <lineage>
        <taxon>Eukaryota</taxon>
        <taxon>Metazoa</taxon>
        <taxon>Cnidaria</taxon>
        <taxon>Anthozoa</taxon>
        <taxon>Hexacorallia</taxon>
        <taxon>Scleractinia</taxon>
        <taxon>Caryophylliina</taxon>
        <taxon>Caryophylliidae</taxon>
        <taxon>Desmophyllum</taxon>
    </lineage>
</organism>
<name>A0A9W9Z6G4_9CNID</name>
<protein>
    <submittedName>
        <fullName evidence="1">Uncharacterized protein</fullName>
    </submittedName>
</protein>
<keyword evidence="2" id="KW-1185">Reference proteome</keyword>
<proteinExistence type="predicted"/>